<dbReference type="InterPro" id="IPR011059">
    <property type="entry name" value="Metal-dep_hydrolase_composite"/>
</dbReference>
<evidence type="ECO:0000256" key="3">
    <source>
        <dbReference type="ARBA" id="ARBA00010286"/>
    </source>
</evidence>
<dbReference type="NCBIfam" id="NF005751">
    <property type="entry name" value="PRK07575.1"/>
    <property type="match status" value="1"/>
</dbReference>
<dbReference type="InterPro" id="IPR002195">
    <property type="entry name" value="Dihydroorotase_CS"/>
</dbReference>
<dbReference type="PROSITE" id="PS00483">
    <property type="entry name" value="DIHYDROOROTASE_2"/>
    <property type="match status" value="1"/>
</dbReference>
<evidence type="ECO:0000256" key="2">
    <source>
        <dbReference type="ARBA" id="ARBA00002368"/>
    </source>
</evidence>
<evidence type="ECO:0000313" key="8">
    <source>
        <dbReference type="Proteomes" id="UP000757435"/>
    </source>
</evidence>
<accession>A0A951URE6</accession>
<evidence type="ECO:0000256" key="5">
    <source>
        <dbReference type="ARBA" id="ARBA00022801"/>
    </source>
</evidence>
<sequence length="450" mass="49486">MTVSTRLLIRHARILQPNGEFLIGDVEVCDRQIVQVAPEIRISLPDGEDPTHQEIDATGLTLLPGVIDPQVHFREPGLEYKEDLFTASCACAKGGVTSFLEMPNTKPLTTTQAALDDKLRRAAEKCLVNYGFFIGATAEGLPDLIAAHPTPGIKIFMGSMHGALLVDQEAALEKIFAMGDRLIAVHAEDQERIRQRREQFAGITDRAIHSQIQDNQAALLATQLALKLSKKYQRRLHILHLSTAEEADLLRQDKPAWVTAEVTPQHLLLNTSAYETIGSFAQMNPPLRSPHDNEVLWQALKDGVIDFIATDHAPHTLEEKAQDYPNTPSGMPGVETSLPLMLTQAMQGRCTVAQVANWMSTAVAQAYGIPSKGAIAPGYDADLVLVDLETYRPVLREELQTKCGWSSFEGWNLTGYPVVTIVGGQIVYDRGKLNTAVRGQALRFDSLGDR</sequence>
<dbReference type="PANTHER" id="PTHR43668:SF4">
    <property type="entry name" value="ALLANTOINASE"/>
    <property type="match status" value="1"/>
</dbReference>
<dbReference type="GO" id="GO:0005737">
    <property type="term" value="C:cytoplasm"/>
    <property type="evidence" value="ECO:0007669"/>
    <property type="project" value="TreeGrafter"/>
</dbReference>
<dbReference type="Pfam" id="PF01979">
    <property type="entry name" value="Amidohydro_1"/>
    <property type="match status" value="1"/>
</dbReference>
<dbReference type="GO" id="GO:0004038">
    <property type="term" value="F:allantoinase activity"/>
    <property type="evidence" value="ECO:0007669"/>
    <property type="project" value="TreeGrafter"/>
</dbReference>
<feature type="domain" description="Amidohydrolase-related" evidence="6">
    <location>
        <begin position="61"/>
        <end position="427"/>
    </location>
</feature>
<comment type="caution">
    <text evidence="7">The sequence shown here is derived from an EMBL/GenBank/DDBJ whole genome shotgun (WGS) entry which is preliminary data.</text>
</comment>
<dbReference type="SUPFAM" id="SSF51338">
    <property type="entry name" value="Composite domain of metallo-dependent hydrolases"/>
    <property type="match status" value="1"/>
</dbReference>
<dbReference type="AlphaFoldDB" id="A0A951URE6"/>
<dbReference type="InterPro" id="IPR050138">
    <property type="entry name" value="DHOase/Allantoinase_Hydrolase"/>
</dbReference>
<proteinExistence type="inferred from homology"/>
<dbReference type="Gene3D" id="3.20.20.140">
    <property type="entry name" value="Metal-dependent hydrolases"/>
    <property type="match status" value="1"/>
</dbReference>
<evidence type="ECO:0000256" key="4">
    <source>
        <dbReference type="ARBA" id="ARBA00022723"/>
    </source>
</evidence>
<evidence type="ECO:0000313" key="7">
    <source>
        <dbReference type="EMBL" id="MBW4661523.1"/>
    </source>
</evidence>
<dbReference type="EMBL" id="JAHHHD010000039">
    <property type="protein sequence ID" value="MBW4661523.1"/>
    <property type="molecule type" value="Genomic_DNA"/>
</dbReference>
<protein>
    <submittedName>
        <fullName evidence="7">Dihydroorotase</fullName>
    </submittedName>
</protein>
<dbReference type="PANTHER" id="PTHR43668">
    <property type="entry name" value="ALLANTOINASE"/>
    <property type="match status" value="1"/>
</dbReference>
<dbReference type="GO" id="GO:0046872">
    <property type="term" value="F:metal ion binding"/>
    <property type="evidence" value="ECO:0007669"/>
    <property type="project" value="UniProtKB-KW"/>
</dbReference>
<reference evidence="7" key="2">
    <citation type="journal article" date="2022" name="Microbiol. Resour. Announc.">
        <title>Metagenome Sequencing to Explore Phylogenomics of Terrestrial Cyanobacteria.</title>
        <authorList>
            <person name="Ward R.D."/>
            <person name="Stajich J.E."/>
            <person name="Johansen J.R."/>
            <person name="Huntemann M."/>
            <person name="Clum A."/>
            <person name="Foster B."/>
            <person name="Foster B."/>
            <person name="Roux S."/>
            <person name="Palaniappan K."/>
            <person name="Varghese N."/>
            <person name="Mukherjee S."/>
            <person name="Reddy T.B.K."/>
            <person name="Daum C."/>
            <person name="Copeland A."/>
            <person name="Chen I.A."/>
            <person name="Ivanova N.N."/>
            <person name="Kyrpides N.C."/>
            <person name="Shapiro N."/>
            <person name="Eloe-Fadrosh E.A."/>
            <person name="Pietrasiak N."/>
        </authorList>
    </citation>
    <scope>NUCLEOTIDE SEQUENCE</scope>
    <source>
        <strain evidence="7">UHER 2000/2452</strain>
    </source>
</reference>
<comment type="similarity">
    <text evidence="3">Belongs to the metallo-dependent hydrolases superfamily. DHOase family. Class I DHOase subfamily.</text>
</comment>
<dbReference type="NCBIfam" id="TIGR00857">
    <property type="entry name" value="pyrC_multi"/>
    <property type="match status" value="1"/>
</dbReference>
<dbReference type="Proteomes" id="UP000757435">
    <property type="component" value="Unassembled WGS sequence"/>
</dbReference>
<keyword evidence="5" id="KW-0378">Hydrolase</keyword>
<reference evidence="7" key="1">
    <citation type="submission" date="2021-05" db="EMBL/GenBank/DDBJ databases">
        <authorList>
            <person name="Pietrasiak N."/>
            <person name="Ward R."/>
            <person name="Stajich J.E."/>
            <person name="Kurbessoian T."/>
        </authorList>
    </citation>
    <scope>NUCLEOTIDE SEQUENCE</scope>
    <source>
        <strain evidence="7">UHER 2000/2452</strain>
    </source>
</reference>
<dbReference type="CDD" id="cd01318">
    <property type="entry name" value="DHOase_IIb"/>
    <property type="match status" value="1"/>
</dbReference>
<dbReference type="SUPFAM" id="SSF51556">
    <property type="entry name" value="Metallo-dependent hydrolases"/>
    <property type="match status" value="1"/>
</dbReference>
<dbReference type="GO" id="GO:0006145">
    <property type="term" value="P:purine nucleobase catabolic process"/>
    <property type="evidence" value="ECO:0007669"/>
    <property type="project" value="TreeGrafter"/>
</dbReference>
<comment type="function">
    <text evidence="2">Catalyzes the reversible cyclization of carbamoyl aspartate to dihydroorotate.</text>
</comment>
<evidence type="ECO:0000259" key="6">
    <source>
        <dbReference type="Pfam" id="PF01979"/>
    </source>
</evidence>
<keyword evidence="4" id="KW-0479">Metal-binding</keyword>
<comment type="cofactor">
    <cofactor evidence="1">
        <name>Zn(2+)</name>
        <dbReference type="ChEBI" id="CHEBI:29105"/>
    </cofactor>
</comment>
<evidence type="ECO:0000256" key="1">
    <source>
        <dbReference type="ARBA" id="ARBA00001947"/>
    </source>
</evidence>
<name>A0A951URE6_9CYAN</name>
<dbReference type="InterPro" id="IPR006680">
    <property type="entry name" value="Amidohydro-rel"/>
</dbReference>
<gene>
    <name evidence="7" type="ORF">KME15_22870</name>
</gene>
<organism evidence="7 8">
    <name type="scientific">Drouetiella hepatica Uher 2000/2452</name>
    <dbReference type="NCBI Taxonomy" id="904376"/>
    <lineage>
        <taxon>Bacteria</taxon>
        <taxon>Bacillati</taxon>
        <taxon>Cyanobacteriota</taxon>
        <taxon>Cyanophyceae</taxon>
        <taxon>Oculatellales</taxon>
        <taxon>Oculatellaceae</taxon>
        <taxon>Drouetiella</taxon>
    </lineage>
</organism>
<dbReference type="InterPro" id="IPR032466">
    <property type="entry name" value="Metal_Hydrolase"/>
</dbReference>